<accession>A0ABN2NA11</accession>
<name>A0ABN2NA11_9PSEU</name>
<keyword evidence="7" id="KW-1185">Reference proteome</keyword>
<proteinExistence type="predicted"/>
<dbReference type="CDD" id="cd03216">
    <property type="entry name" value="ABC_Carb_Monos_I"/>
    <property type="match status" value="1"/>
</dbReference>
<keyword evidence="3" id="KW-0547">Nucleotide-binding</keyword>
<sequence length="504" mass="54648">MPEEFASVRGIGKTYGAVRALDDVSLSFHEGQVHALLGENGSGKSTLVKLLAGVTEPTAGTVILGGEPIRMSSPHFAMQNGVVTIFQQSQTVPDLTVAENIFLGNERRRFGVIDRGQREAARDILSSLEADIGLDEKVRTLSVAGQQIVAIAKALMMRAKLLILDEPTASLGHLEADQLFRRVERLRERGLAIIYITHRMAEVERLADVVSILKDGRHVTTQPASALTRADTVRLMVGRELEQLFPARSEPRARVVLRARDLRSGDGQVLLEHLDVHEGEVVGFAGLEGSGRATIVRMLGGVERPAAGELKVNDQDVLRASTRDAINRGLAFVPPDRLNDGLISTFTIRASISQAALPLLSRLSVIQSGRERRTASEQARQMRVKARSLNANILTLSGGNQQKVMIARTLAARVRALVMDEPTAGVDVGARGDIYTHLCSMTAEGTAIVVSSSDMVELIGICHRILVVREGRVVEEISAAEATEERIMASQLPVASVHDSHHEE</sequence>
<keyword evidence="2" id="KW-0677">Repeat</keyword>
<dbReference type="PROSITE" id="PS50893">
    <property type="entry name" value="ABC_TRANSPORTER_2"/>
    <property type="match status" value="2"/>
</dbReference>
<dbReference type="PROSITE" id="PS00211">
    <property type="entry name" value="ABC_TRANSPORTER_1"/>
    <property type="match status" value="1"/>
</dbReference>
<dbReference type="InterPro" id="IPR003593">
    <property type="entry name" value="AAA+_ATPase"/>
</dbReference>
<dbReference type="Gene3D" id="3.40.50.300">
    <property type="entry name" value="P-loop containing nucleotide triphosphate hydrolases"/>
    <property type="match status" value="2"/>
</dbReference>
<dbReference type="CDD" id="cd03215">
    <property type="entry name" value="ABC_Carb_Monos_II"/>
    <property type="match status" value="1"/>
</dbReference>
<dbReference type="GO" id="GO:0005524">
    <property type="term" value="F:ATP binding"/>
    <property type="evidence" value="ECO:0007669"/>
    <property type="project" value="UniProtKB-KW"/>
</dbReference>
<dbReference type="PANTHER" id="PTHR43790">
    <property type="entry name" value="CARBOHYDRATE TRANSPORT ATP-BINDING PROTEIN MG119-RELATED"/>
    <property type="match status" value="1"/>
</dbReference>
<dbReference type="InterPro" id="IPR017871">
    <property type="entry name" value="ABC_transporter-like_CS"/>
</dbReference>
<dbReference type="InterPro" id="IPR003439">
    <property type="entry name" value="ABC_transporter-like_ATP-bd"/>
</dbReference>
<keyword evidence="1" id="KW-0813">Transport</keyword>
<gene>
    <name evidence="6" type="ORF">GCM10009836_44940</name>
</gene>
<evidence type="ECO:0000256" key="3">
    <source>
        <dbReference type="ARBA" id="ARBA00022741"/>
    </source>
</evidence>
<dbReference type="SMART" id="SM00382">
    <property type="entry name" value="AAA"/>
    <property type="match status" value="2"/>
</dbReference>
<feature type="domain" description="ABC transporter" evidence="5">
    <location>
        <begin position="251"/>
        <end position="495"/>
    </location>
</feature>
<dbReference type="RefSeq" id="WP_344420400.1">
    <property type="nucleotide sequence ID" value="NZ_BAAAQK010000018.1"/>
</dbReference>
<evidence type="ECO:0000313" key="6">
    <source>
        <dbReference type="EMBL" id="GAA1859789.1"/>
    </source>
</evidence>
<dbReference type="Pfam" id="PF00005">
    <property type="entry name" value="ABC_tran"/>
    <property type="match status" value="2"/>
</dbReference>
<dbReference type="Proteomes" id="UP001500449">
    <property type="component" value="Unassembled WGS sequence"/>
</dbReference>
<protein>
    <submittedName>
        <fullName evidence="6">Sugar ABC transporter ATP-binding protein</fullName>
    </submittedName>
</protein>
<evidence type="ECO:0000256" key="4">
    <source>
        <dbReference type="ARBA" id="ARBA00022840"/>
    </source>
</evidence>
<keyword evidence="4 6" id="KW-0067">ATP-binding</keyword>
<evidence type="ECO:0000256" key="1">
    <source>
        <dbReference type="ARBA" id="ARBA00022448"/>
    </source>
</evidence>
<comment type="caution">
    <text evidence="6">The sequence shown here is derived from an EMBL/GenBank/DDBJ whole genome shotgun (WGS) entry which is preliminary data.</text>
</comment>
<dbReference type="SUPFAM" id="SSF52540">
    <property type="entry name" value="P-loop containing nucleoside triphosphate hydrolases"/>
    <property type="match status" value="2"/>
</dbReference>
<dbReference type="InterPro" id="IPR050107">
    <property type="entry name" value="ABC_carbohydrate_import_ATPase"/>
</dbReference>
<dbReference type="EMBL" id="BAAAQK010000018">
    <property type="protein sequence ID" value="GAA1859789.1"/>
    <property type="molecule type" value="Genomic_DNA"/>
</dbReference>
<reference evidence="6 7" key="1">
    <citation type="journal article" date="2019" name="Int. J. Syst. Evol. Microbiol.">
        <title>The Global Catalogue of Microorganisms (GCM) 10K type strain sequencing project: providing services to taxonomists for standard genome sequencing and annotation.</title>
        <authorList>
            <consortium name="The Broad Institute Genomics Platform"/>
            <consortium name="The Broad Institute Genome Sequencing Center for Infectious Disease"/>
            <person name="Wu L."/>
            <person name="Ma J."/>
        </authorList>
    </citation>
    <scope>NUCLEOTIDE SEQUENCE [LARGE SCALE GENOMIC DNA]</scope>
    <source>
        <strain evidence="6 7">JCM 16009</strain>
    </source>
</reference>
<dbReference type="PANTHER" id="PTHR43790:SF9">
    <property type="entry name" value="GALACTOFURANOSE TRANSPORTER ATP-BINDING PROTEIN YTFR"/>
    <property type="match status" value="1"/>
</dbReference>
<feature type="domain" description="ABC transporter" evidence="5">
    <location>
        <begin position="6"/>
        <end position="240"/>
    </location>
</feature>
<evidence type="ECO:0000256" key="2">
    <source>
        <dbReference type="ARBA" id="ARBA00022737"/>
    </source>
</evidence>
<evidence type="ECO:0000313" key="7">
    <source>
        <dbReference type="Proteomes" id="UP001500449"/>
    </source>
</evidence>
<evidence type="ECO:0000259" key="5">
    <source>
        <dbReference type="PROSITE" id="PS50893"/>
    </source>
</evidence>
<organism evidence="6 7">
    <name type="scientific">Pseudonocardia ailaonensis</name>
    <dbReference type="NCBI Taxonomy" id="367279"/>
    <lineage>
        <taxon>Bacteria</taxon>
        <taxon>Bacillati</taxon>
        <taxon>Actinomycetota</taxon>
        <taxon>Actinomycetes</taxon>
        <taxon>Pseudonocardiales</taxon>
        <taxon>Pseudonocardiaceae</taxon>
        <taxon>Pseudonocardia</taxon>
    </lineage>
</organism>
<dbReference type="InterPro" id="IPR027417">
    <property type="entry name" value="P-loop_NTPase"/>
</dbReference>